<proteinExistence type="evidence at transcript level"/>
<accession>A0A1E1XC73</accession>
<organism evidence="2">
    <name type="scientific">Amblyomma aureolatum</name>
    <dbReference type="NCBI Taxonomy" id="187763"/>
    <lineage>
        <taxon>Eukaryota</taxon>
        <taxon>Metazoa</taxon>
        <taxon>Ecdysozoa</taxon>
        <taxon>Arthropoda</taxon>
        <taxon>Chelicerata</taxon>
        <taxon>Arachnida</taxon>
        <taxon>Acari</taxon>
        <taxon>Parasitiformes</taxon>
        <taxon>Ixodida</taxon>
        <taxon>Ixodoidea</taxon>
        <taxon>Ixodidae</taxon>
        <taxon>Amblyomminae</taxon>
        <taxon>Amblyomma</taxon>
    </lineage>
</organism>
<keyword evidence="2" id="KW-0396">Initiation factor</keyword>
<keyword evidence="2" id="KW-0648">Protein biosynthesis</keyword>
<reference evidence="2" key="1">
    <citation type="journal article" date="2017" name="Front. Cell. Infect. Microbiol.">
        <title>The Distinct Transcriptional Response of the Midgut of Amblyomma sculptum and Amblyomma aureolatum Ticks to Rickettsia rickettsii Correlates to Their Differences in Susceptibility to Infection.</title>
        <authorList>
            <person name="Martins L.A."/>
            <person name="Galletti M.F.B.M."/>
            <person name="Ribeiro J.M."/>
            <person name="Fujita A."/>
            <person name="Costa F.B."/>
            <person name="Labruna M.B."/>
            <person name="Daffre S."/>
            <person name="Fogaca A.C."/>
        </authorList>
    </citation>
    <scope>NUCLEOTIDE SEQUENCE</scope>
</reference>
<evidence type="ECO:0000256" key="1">
    <source>
        <dbReference type="SAM" id="MobiDB-lite"/>
    </source>
</evidence>
<evidence type="ECO:0000313" key="2">
    <source>
        <dbReference type="EMBL" id="JAT96860.1"/>
    </source>
</evidence>
<protein>
    <submittedName>
        <fullName evidence="2">Putative translation initiation factor if-2</fullName>
    </submittedName>
</protein>
<feature type="compositionally biased region" description="Basic and acidic residues" evidence="1">
    <location>
        <begin position="1"/>
        <end position="91"/>
    </location>
</feature>
<feature type="region of interest" description="Disordered" evidence="1">
    <location>
        <begin position="1"/>
        <end position="104"/>
    </location>
</feature>
<dbReference type="EMBL" id="GFAC01002328">
    <property type="protein sequence ID" value="JAT96860.1"/>
    <property type="molecule type" value="mRNA"/>
</dbReference>
<name>A0A1E1XC73_9ACAR</name>
<sequence length="272" mass="30631">QDPSLRAEEIEVKRRRREDPAVRAAEAEAQRRRREDPAVRTAEIEAQRRRREDPAVRAAEAEAQRRRREDRAVRAAENEARRLRRRREDPATRAAQTQANREKYAKAKGATNACTMLFRDDPVGYSCSVCDRLWSNLTALPSDCHALLQPAFPTADLTTFHLCASCLHLVSKGQVPTLSMSNRCRYPAKPPDLPPFNHDPSVASRRPEAASAMDGITTIKESRNLYKKRFAKSKGTSTCSSMRGRSTQTEVCAKADRVTQTARVMVGRLTQT</sequence>
<feature type="non-terminal residue" evidence="2">
    <location>
        <position position="1"/>
    </location>
</feature>
<dbReference type="AlphaFoldDB" id="A0A1E1XC73"/>
<dbReference type="GO" id="GO:0003743">
    <property type="term" value="F:translation initiation factor activity"/>
    <property type="evidence" value="ECO:0007669"/>
    <property type="project" value="UniProtKB-KW"/>
</dbReference>